<proteinExistence type="predicted"/>
<feature type="non-terminal residue" evidence="1">
    <location>
        <position position="1"/>
    </location>
</feature>
<sequence>SQGKSAPLLSPTKKGEYSLSLYGIDEAERHLKDEPQIQRGTEMLKNLLPKILNKDQRLFLGEAITCAEKDLKRASIIMTWIFVMEHMQDFVIANKKAEFNIALSKRSDIKKCPRINTKDDFSDLKESVFIEVMRAAKIVSAGVYKILNEKLTIRNTCSHPSDIIIHESKVVNFIEDLIDNVALKYK</sequence>
<protein>
    <recommendedName>
        <fullName evidence="2">DUF4145 domain-containing protein</fullName>
    </recommendedName>
</protein>
<evidence type="ECO:0000313" key="1">
    <source>
        <dbReference type="EMBL" id="GAG33255.1"/>
    </source>
</evidence>
<organism evidence="1">
    <name type="scientific">marine sediment metagenome</name>
    <dbReference type="NCBI Taxonomy" id="412755"/>
    <lineage>
        <taxon>unclassified sequences</taxon>
        <taxon>metagenomes</taxon>
        <taxon>ecological metagenomes</taxon>
    </lineage>
</organism>
<comment type="caution">
    <text evidence="1">The sequence shown here is derived from an EMBL/GenBank/DDBJ whole genome shotgun (WGS) entry which is preliminary data.</text>
</comment>
<gene>
    <name evidence="1" type="ORF">S01H1_64956</name>
</gene>
<evidence type="ECO:0008006" key="2">
    <source>
        <dbReference type="Google" id="ProtNLM"/>
    </source>
</evidence>
<dbReference type="AlphaFoldDB" id="X0WRG2"/>
<name>X0WRG2_9ZZZZ</name>
<accession>X0WRG2</accession>
<dbReference type="EMBL" id="BARS01042847">
    <property type="protein sequence ID" value="GAG33255.1"/>
    <property type="molecule type" value="Genomic_DNA"/>
</dbReference>
<reference evidence="1" key="1">
    <citation type="journal article" date="2014" name="Front. Microbiol.">
        <title>High frequency of phylogenetically diverse reductive dehalogenase-homologous genes in deep subseafloor sedimentary metagenomes.</title>
        <authorList>
            <person name="Kawai M."/>
            <person name="Futagami T."/>
            <person name="Toyoda A."/>
            <person name="Takaki Y."/>
            <person name="Nishi S."/>
            <person name="Hori S."/>
            <person name="Arai W."/>
            <person name="Tsubouchi T."/>
            <person name="Morono Y."/>
            <person name="Uchiyama I."/>
            <person name="Ito T."/>
            <person name="Fujiyama A."/>
            <person name="Inagaki F."/>
            <person name="Takami H."/>
        </authorList>
    </citation>
    <scope>NUCLEOTIDE SEQUENCE</scope>
    <source>
        <strain evidence="1">Expedition CK06-06</strain>
    </source>
</reference>